<dbReference type="OrthoDB" id="9811471at2"/>
<dbReference type="Pfam" id="PF01425">
    <property type="entry name" value="Amidase"/>
    <property type="match status" value="1"/>
</dbReference>
<dbReference type="PANTHER" id="PTHR11895:SF7">
    <property type="entry name" value="GLUTAMYL-TRNA(GLN) AMIDOTRANSFERASE SUBUNIT A, MITOCHONDRIAL"/>
    <property type="match status" value="1"/>
</dbReference>
<dbReference type="RefSeq" id="WP_097042470.1">
    <property type="nucleotide sequence ID" value="NZ_OBQF01000006.1"/>
</dbReference>
<protein>
    <submittedName>
        <fullName evidence="3">Aspartyl/glutamyl-tRNA(Asn/Gln) amidotransferase subunit A</fullName>
    </submittedName>
</protein>
<dbReference type="GO" id="GO:0016740">
    <property type="term" value="F:transferase activity"/>
    <property type="evidence" value="ECO:0007669"/>
    <property type="project" value="UniProtKB-KW"/>
</dbReference>
<dbReference type="Gene3D" id="3.90.1300.10">
    <property type="entry name" value="Amidase signature (AS) domain"/>
    <property type="match status" value="1"/>
</dbReference>
<dbReference type="InterPro" id="IPR000120">
    <property type="entry name" value="Amidase"/>
</dbReference>
<dbReference type="SUPFAM" id="SSF75304">
    <property type="entry name" value="Amidase signature (AS) enzymes"/>
    <property type="match status" value="1"/>
</dbReference>
<evidence type="ECO:0000259" key="2">
    <source>
        <dbReference type="Pfam" id="PF01425"/>
    </source>
</evidence>
<evidence type="ECO:0000313" key="4">
    <source>
        <dbReference type="Proteomes" id="UP000219412"/>
    </source>
</evidence>
<dbReference type="InterPro" id="IPR036928">
    <property type="entry name" value="AS_sf"/>
</dbReference>
<reference evidence="4" key="1">
    <citation type="submission" date="2017-08" db="EMBL/GenBank/DDBJ databases">
        <authorList>
            <person name="Varghese N."/>
            <person name="Submissions S."/>
        </authorList>
    </citation>
    <scope>NUCLEOTIDE SEQUENCE [LARGE SCALE GENOMIC DNA]</scope>
    <source>
        <strain evidence="4">DSM 23173</strain>
    </source>
</reference>
<proteinExistence type="inferred from homology"/>
<dbReference type="AlphaFoldDB" id="A0A285URN5"/>
<dbReference type="InterPro" id="IPR023631">
    <property type="entry name" value="Amidase_dom"/>
</dbReference>
<dbReference type="Proteomes" id="UP000219412">
    <property type="component" value="Unassembled WGS sequence"/>
</dbReference>
<keyword evidence="3" id="KW-0808">Transferase</keyword>
<comment type="similarity">
    <text evidence="1">Belongs to the amidase family.</text>
</comment>
<name>A0A285URN5_9STAP</name>
<evidence type="ECO:0000256" key="1">
    <source>
        <dbReference type="ARBA" id="ARBA00009199"/>
    </source>
</evidence>
<evidence type="ECO:0000313" key="3">
    <source>
        <dbReference type="EMBL" id="SOC44575.1"/>
    </source>
</evidence>
<sequence>MTDLAFTDAFRLARMIENKELSPVELTEHMIGRINRLNPEINAYLSPLESAAREQAAAAEKEIMAGIYKGPLHGIPIGIKDNYKTKGIRTTAGSKLLGDFTPDINATVVDKLSAGGAVMLGKLNMQPFGAGLAGHNQDFGAPRNPWNKKNIPGGSSSGSVAALASGMAAVVTGTDTFGSNRVPAAFTGVYGLKPTYGLVSTHGIFPPAWSLDTAGPIARSVPDLAIMLEHMAGFDPDDPASLRTSLQNYMEGLDADIRGMKIGIPDYYIQGLDKSVEKLFKSAVAILEEMDAEVREMEIPELSLAPFAGFVTTAGEAAAYNYEGMKKYPEAYPKDVRVLLSTGLLSSTAQYEKAQQARRKLVEGLQKAFTEVDVLLGPTAPMTAPKISSKPGAQSLEVVQKCTPFTVPANLAGIPALSVPMGMDKKGLPAGMQFMGPHLSEKKLLQLAKAWEETGPLKKKYGELEVNRL</sequence>
<dbReference type="EMBL" id="OBQF01000006">
    <property type="protein sequence ID" value="SOC44575.1"/>
    <property type="molecule type" value="Genomic_DNA"/>
</dbReference>
<accession>A0A285URN5</accession>
<gene>
    <name evidence="3" type="ORF">SAMN05878391_2421</name>
</gene>
<dbReference type="PANTHER" id="PTHR11895">
    <property type="entry name" value="TRANSAMIDASE"/>
    <property type="match status" value="1"/>
</dbReference>
<feature type="domain" description="Amidase" evidence="2">
    <location>
        <begin position="25"/>
        <end position="445"/>
    </location>
</feature>
<organism evidence="3 4">
    <name type="scientific">Salinicoccus kekensis</name>
    <dbReference type="NCBI Taxonomy" id="714307"/>
    <lineage>
        <taxon>Bacteria</taxon>
        <taxon>Bacillati</taxon>
        <taxon>Bacillota</taxon>
        <taxon>Bacilli</taxon>
        <taxon>Bacillales</taxon>
        <taxon>Staphylococcaceae</taxon>
        <taxon>Salinicoccus</taxon>
    </lineage>
</organism>
<keyword evidence="4" id="KW-1185">Reference proteome</keyword>